<proteinExistence type="predicted"/>
<dbReference type="EMBL" id="LR797295">
    <property type="protein sequence ID" value="CAB4200556.1"/>
    <property type="molecule type" value="Genomic_DNA"/>
</dbReference>
<organism evidence="1">
    <name type="scientific">uncultured Caudovirales phage</name>
    <dbReference type="NCBI Taxonomy" id="2100421"/>
    <lineage>
        <taxon>Viruses</taxon>
        <taxon>Duplodnaviria</taxon>
        <taxon>Heunggongvirae</taxon>
        <taxon>Uroviricota</taxon>
        <taxon>Caudoviricetes</taxon>
        <taxon>Peduoviridae</taxon>
        <taxon>Maltschvirus</taxon>
        <taxon>Maltschvirus maltsch</taxon>
    </lineage>
</organism>
<reference evidence="1" key="1">
    <citation type="submission" date="2020-05" db="EMBL/GenBank/DDBJ databases">
        <authorList>
            <person name="Chiriac C."/>
            <person name="Salcher M."/>
            <person name="Ghai R."/>
            <person name="Kavagutti S V."/>
        </authorList>
    </citation>
    <scope>NUCLEOTIDE SEQUENCE</scope>
</reference>
<evidence type="ECO:0000313" key="3">
    <source>
        <dbReference type="EMBL" id="CAB4200556.1"/>
    </source>
</evidence>
<protein>
    <submittedName>
        <fullName evidence="1">Uncharacterized protein</fullName>
    </submittedName>
</protein>
<dbReference type="EMBL" id="LR796875">
    <property type="protein sequence ID" value="CAB4171940.1"/>
    <property type="molecule type" value="Genomic_DNA"/>
</dbReference>
<accession>A0A6J5PJ90</accession>
<evidence type="ECO:0000313" key="2">
    <source>
        <dbReference type="EMBL" id="CAB4187207.1"/>
    </source>
</evidence>
<gene>
    <name evidence="2" type="ORF">UFOVP1156_3</name>
    <name evidence="3" type="ORF">UFOVP1346_47</name>
    <name evidence="1" type="ORF">UFOVP921_27</name>
</gene>
<dbReference type="EMBL" id="LR797103">
    <property type="protein sequence ID" value="CAB4187207.1"/>
    <property type="molecule type" value="Genomic_DNA"/>
</dbReference>
<evidence type="ECO:0000313" key="1">
    <source>
        <dbReference type="EMBL" id="CAB4171940.1"/>
    </source>
</evidence>
<name>A0A6J5PJ90_9CAUD</name>
<sequence length="116" mass="12906">MKILETACPCAAVRPGAILNMTLLIRERAAHLTLSLTPLLKRLLMPSNSSDSNEPTAGWWGDESYKSLMLLILQESTSKLEDAIRALEEDDLTAYASSIQAFGRIRRTASIWLEDQ</sequence>